<organism evidence="5 6">
    <name type="scientific">Candidatus Dojkabacteria bacterium</name>
    <dbReference type="NCBI Taxonomy" id="2099670"/>
    <lineage>
        <taxon>Bacteria</taxon>
        <taxon>Candidatus Dojkabacteria</taxon>
    </lineage>
</organism>
<accession>A0A955I0A1</accession>
<dbReference type="GO" id="GO:0016791">
    <property type="term" value="F:phosphatase activity"/>
    <property type="evidence" value="ECO:0007669"/>
    <property type="project" value="TreeGrafter"/>
</dbReference>
<evidence type="ECO:0000313" key="5">
    <source>
        <dbReference type="EMBL" id="MCA9376350.1"/>
    </source>
</evidence>
<evidence type="ECO:0000256" key="4">
    <source>
        <dbReference type="ARBA" id="ARBA00022842"/>
    </source>
</evidence>
<proteinExistence type="predicted"/>
<dbReference type="SUPFAM" id="SSF56784">
    <property type="entry name" value="HAD-like"/>
    <property type="match status" value="1"/>
</dbReference>
<dbReference type="EMBL" id="JAGQLN010000001">
    <property type="protein sequence ID" value="MCA9376350.1"/>
    <property type="molecule type" value="Genomic_DNA"/>
</dbReference>
<dbReference type="PANTHER" id="PTHR46470:SF2">
    <property type="entry name" value="GLYCERALDEHYDE 3-PHOSPHATE PHOSPHATASE"/>
    <property type="match status" value="1"/>
</dbReference>
<dbReference type="SFLD" id="SFLDG01129">
    <property type="entry name" value="C1.5:_HAD__Beta-PGM__Phosphata"/>
    <property type="match status" value="1"/>
</dbReference>
<evidence type="ECO:0000313" key="6">
    <source>
        <dbReference type="Proteomes" id="UP000741282"/>
    </source>
</evidence>
<reference evidence="5" key="2">
    <citation type="journal article" date="2021" name="Microbiome">
        <title>Successional dynamics and alternative stable states in a saline activated sludge microbial community over 9 years.</title>
        <authorList>
            <person name="Wang Y."/>
            <person name="Ye J."/>
            <person name="Ju F."/>
            <person name="Liu L."/>
            <person name="Boyd J.A."/>
            <person name="Deng Y."/>
            <person name="Parks D.H."/>
            <person name="Jiang X."/>
            <person name="Yin X."/>
            <person name="Woodcroft B.J."/>
            <person name="Tyson G.W."/>
            <person name="Hugenholtz P."/>
            <person name="Polz M.F."/>
            <person name="Zhang T."/>
        </authorList>
    </citation>
    <scope>NUCLEOTIDE SEQUENCE</scope>
    <source>
        <strain evidence="5">HKST-UBA17</strain>
    </source>
</reference>
<dbReference type="InterPro" id="IPR023214">
    <property type="entry name" value="HAD_sf"/>
</dbReference>
<dbReference type="NCBIfam" id="TIGR01549">
    <property type="entry name" value="HAD-SF-IA-v1"/>
    <property type="match status" value="1"/>
</dbReference>
<dbReference type="SFLD" id="SFLDS00003">
    <property type="entry name" value="Haloacid_Dehalogenase"/>
    <property type="match status" value="1"/>
</dbReference>
<evidence type="ECO:0000256" key="2">
    <source>
        <dbReference type="ARBA" id="ARBA00022723"/>
    </source>
</evidence>
<comment type="cofactor">
    <cofactor evidence="1">
        <name>Mg(2+)</name>
        <dbReference type="ChEBI" id="CHEBI:18420"/>
    </cofactor>
</comment>
<dbReference type="AlphaFoldDB" id="A0A955I0A1"/>
<gene>
    <name evidence="5" type="ORF">KC685_00330</name>
</gene>
<comment type="caution">
    <text evidence="5">The sequence shown here is derived from an EMBL/GenBank/DDBJ whole genome shotgun (WGS) entry which is preliminary data.</text>
</comment>
<protein>
    <submittedName>
        <fullName evidence="5">HAD-IA family hydrolase</fullName>
    </submittedName>
</protein>
<dbReference type="GO" id="GO:0046872">
    <property type="term" value="F:metal ion binding"/>
    <property type="evidence" value="ECO:0007669"/>
    <property type="project" value="UniProtKB-KW"/>
</dbReference>
<dbReference type="Proteomes" id="UP000741282">
    <property type="component" value="Unassembled WGS sequence"/>
</dbReference>
<sequence length="235" mass="26765">MYEALLVDLDDTLIRSSTLYNRATKFVATYLARKYSLDLDPFYEVVQEKHQIVQRNFPTVHTRHSRILVFRMALDQVVQKYDLSLLPDIEDMYWNFFLDHITTYPEVESTLTKLKDHNIKIGVVSDGSLNLRIRKIKKAGLLHLIDEVIASEEVIFEKPFSAIFTLALSRLGIEASEAIMVGNNFKNDIRGAQLIGIRTGLYDPPVDGNVEGQDGTIKADFVISAWSELLPEFGI</sequence>
<dbReference type="InterPro" id="IPR006439">
    <property type="entry name" value="HAD-SF_hydro_IA"/>
</dbReference>
<dbReference type="Gene3D" id="3.40.50.1000">
    <property type="entry name" value="HAD superfamily/HAD-like"/>
    <property type="match status" value="1"/>
</dbReference>
<dbReference type="Pfam" id="PF00702">
    <property type="entry name" value="Hydrolase"/>
    <property type="match status" value="1"/>
</dbReference>
<name>A0A955I0A1_9BACT</name>
<evidence type="ECO:0000256" key="1">
    <source>
        <dbReference type="ARBA" id="ARBA00001946"/>
    </source>
</evidence>
<dbReference type="GO" id="GO:0044281">
    <property type="term" value="P:small molecule metabolic process"/>
    <property type="evidence" value="ECO:0007669"/>
    <property type="project" value="UniProtKB-ARBA"/>
</dbReference>
<keyword evidence="2" id="KW-0479">Metal-binding</keyword>
<dbReference type="InterPro" id="IPR051400">
    <property type="entry name" value="HAD-like_hydrolase"/>
</dbReference>
<dbReference type="InterPro" id="IPR036412">
    <property type="entry name" value="HAD-like_sf"/>
</dbReference>
<keyword evidence="3 5" id="KW-0378">Hydrolase</keyword>
<dbReference type="Gene3D" id="1.10.150.520">
    <property type="match status" value="1"/>
</dbReference>
<reference evidence="5" key="1">
    <citation type="submission" date="2020-04" db="EMBL/GenBank/DDBJ databases">
        <authorList>
            <person name="Zhang T."/>
        </authorList>
    </citation>
    <scope>NUCLEOTIDE SEQUENCE</scope>
    <source>
        <strain evidence="5">HKST-UBA17</strain>
    </source>
</reference>
<dbReference type="PANTHER" id="PTHR46470">
    <property type="entry name" value="N-ACYLNEURAMINATE-9-PHOSPHATASE"/>
    <property type="match status" value="1"/>
</dbReference>
<keyword evidence="4" id="KW-0460">Magnesium</keyword>
<evidence type="ECO:0000256" key="3">
    <source>
        <dbReference type="ARBA" id="ARBA00022801"/>
    </source>
</evidence>